<dbReference type="InterPro" id="IPR015813">
    <property type="entry name" value="Pyrv/PenolPyrv_kinase-like_dom"/>
</dbReference>
<keyword evidence="3" id="KW-0456">Lyase</keyword>
<accession>A0A229VXS0</accession>
<dbReference type="InterPro" id="IPR050251">
    <property type="entry name" value="HpcH-HpaI_aldolase"/>
</dbReference>
<dbReference type="SUPFAM" id="SSF51621">
    <property type="entry name" value="Phosphoenolpyruvate/pyruvate domain"/>
    <property type="match status" value="1"/>
</dbReference>
<proteinExistence type="inferred from homology"/>
<name>A0A229VXS0_9BIFI</name>
<dbReference type="Gene3D" id="3.20.20.60">
    <property type="entry name" value="Phosphoenolpyruvate-binding domains"/>
    <property type="match status" value="1"/>
</dbReference>
<keyword evidence="2" id="KW-0479">Metal-binding</keyword>
<evidence type="ECO:0000259" key="4">
    <source>
        <dbReference type="Pfam" id="PF03328"/>
    </source>
</evidence>
<protein>
    <submittedName>
        <fullName evidence="5">2-keto-3-deoxy-L-rhamnonate aldolase</fullName>
    </submittedName>
</protein>
<evidence type="ECO:0000256" key="1">
    <source>
        <dbReference type="ARBA" id="ARBA00005568"/>
    </source>
</evidence>
<dbReference type="GO" id="GO:0046872">
    <property type="term" value="F:metal ion binding"/>
    <property type="evidence" value="ECO:0007669"/>
    <property type="project" value="UniProtKB-KW"/>
</dbReference>
<dbReference type="FunFam" id="3.20.20.60:FF:000004">
    <property type="entry name" value="5-keto-4-deoxy-D-glucarate aldolase"/>
    <property type="match status" value="1"/>
</dbReference>
<evidence type="ECO:0000256" key="3">
    <source>
        <dbReference type="ARBA" id="ARBA00023239"/>
    </source>
</evidence>
<dbReference type="Pfam" id="PF03328">
    <property type="entry name" value="HpcH_HpaI"/>
    <property type="match status" value="1"/>
</dbReference>
<evidence type="ECO:0000256" key="2">
    <source>
        <dbReference type="ARBA" id="ARBA00022723"/>
    </source>
</evidence>
<comment type="caution">
    <text evidence="5">The sequence shown here is derived from an EMBL/GenBank/DDBJ whole genome shotgun (WGS) entry which is preliminary data.</text>
</comment>
<dbReference type="AlphaFoldDB" id="A0A229VXS0"/>
<dbReference type="PANTHER" id="PTHR30502:SF0">
    <property type="entry name" value="PHOSPHOENOLPYRUVATE CARBOXYLASE FAMILY PROTEIN"/>
    <property type="match status" value="1"/>
</dbReference>
<dbReference type="InterPro" id="IPR005000">
    <property type="entry name" value="Aldolase/citrate-lyase_domain"/>
</dbReference>
<gene>
    <name evidence="5" type="ORF">Tam10B_1439</name>
</gene>
<dbReference type="GO" id="GO:0016832">
    <property type="term" value="F:aldehyde-lyase activity"/>
    <property type="evidence" value="ECO:0007669"/>
    <property type="project" value="TreeGrafter"/>
</dbReference>
<comment type="similarity">
    <text evidence="1">Belongs to the HpcH/HpaI aldolase family.</text>
</comment>
<dbReference type="PANTHER" id="PTHR30502">
    <property type="entry name" value="2-KETO-3-DEOXY-L-RHAMNONATE ALDOLASE"/>
    <property type="match status" value="1"/>
</dbReference>
<dbReference type="Proteomes" id="UP000215433">
    <property type="component" value="Unassembled WGS sequence"/>
</dbReference>
<evidence type="ECO:0000313" key="6">
    <source>
        <dbReference type="Proteomes" id="UP000215433"/>
    </source>
</evidence>
<evidence type="ECO:0000313" key="5">
    <source>
        <dbReference type="EMBL" id="OXN00336.1"/>
    </source>
</evidence>
<feature type="domain" description="HpcH/HpaI aldolase/citrate lyase" evidence="4">
    <location>
        <begin position="30"/>
        <end position="254"/>
    </location>
</feature>
<dbReference type="InterPro" id="IPR040442">
    <property type="entry name" value="Pyrv_kinase-like_dom_sf"/>
</dbReference>
<reference evidence="5 6" key="1">
    <citation type="submission" date="2017-05" db="EMBL/GenBank/DDBJ databases">
        <title>Bifidobacterium vansinderenii sp. nov.</title>
        <authorList>
            <person name="Lugli G.A."/>
            <person name="Duranti S."/>
            <person name="Mangifesta M."/>
        </authorList>
    </citation>
    <scope>NUCLEOTIDE SEQUENCE [LARGE SCALE GENOMIC DNA]</scope>
    <source>
        <strain evidence="5 6">Tam10B</strain>
    </source>
</reference>
<organism evidence="5 6">
    <name type="scientific">Bifidobacterium vansinderenii</name>
    <dbReference type="NCBI Taxonomy" id="1984871"/>
    <lineage>
        <taxon>Bacteria</taxon>
        <taxon>Bacillati</taxon>
        <taxon>Actinomycetota</taxon>
        <taxon>Actinomycetes</taxon>
        <taxon>Bifidobacteriales</taxon>
        <taxon>Bifidobacteriaceae</taxon>
        <taxon>Bifidobacterium</taxon>
    </lineage>
</organism>
<keyword evidence="6" id="KW-1185">Reference proteome</keyword>
<sequence>MGYGTHHQGLSMTSLPHNAFKQAIKEGKPQYGLWMASASPTIAEISADAGYDWMLVDGEHGPYDLNTILDVLRAVAPYDVTPIVRPAAADPVLIKQVLDLGAQTLLLPMVNTKEEAELMVKAVNYAPEGIRGVGSPIARSGRWGRIPHYMRDAKNEICLLVQVESQEALDNIEEIASVDGIDGIFIGPADLSASLGHPDDAAAIMDQIHHAFDVIKAHGKAIGSLAFDRPTVEKFYEWGATFVAVAGDTDLYVRALTADIAQYKG</sequence>
<dbReference type="GO" id="GO:0005737">
    <property type="term" value="C:cytoplasm"/>
    <property type="evidence" value="ECO:0007669"/>
    <property type="project" value="UniProtKB-ARBA"/>
</dbReference>
<dbReference type="EMBL" id="NEWD01000018">
    <property type="protein sequence ID" value="OXN00336.1"/>
    <property type="molecule type" value="Genomic_DNA"/>
</dbReference>